<evidence type="ECO:0000313" key="3">
    <source>
        <dbReference type="Proteomes" id="UP000523431"/>
    </source>
</evidence>
<dbReference type="RefSeq" id="WP_183838408.1">
    <property type="nucleotide sequence ID" value="NZ_JACIHU010000001.1"/>
</dbReference>
<evidence type="ECO:0008006" key="5">
    <source>
        <dbReference type="Google" id="ProtNLM"/>
    </source>
</evidence>
<dbReference type="AlphaFoldDB" id="A0A7W6ZDW4"/>
<organism evidence="2 3">
    <name type="scientific">Rhizobium etli</name>
    <dbReference type="NCBI Taxonomy" id="29449"/>
    <lineage>
        <taxon>Bacteria</taxon>
        <taxon>Pseudomonadati</taxon>
        <taxon>Pseudomonadota</taxon>
        <taxon>Alphaproteobacteria</taxon>
        <taxon>Hyphomicrobiales</taxon>
        <taxon>Rhizobiaceae</taxon>
        <taxon>Rhizobium/Agrobacterium group</taxon>
        <taxon>Rhizobium</taxon>
    </lineage>
</organism>
<dbReference type="EMBL" id="JACIID010000001">
    <property type="protein sequence ID" value="MBB4534293.1"/>
    <property type="molecule type" value="Genomic_DNA"/>
</dbReference>
<accession>A0A7W6ZDW4</accession>
<protein>
    <recommendedName>
        <fullName evidence="5">Apea-like HEPN domain-containing protein</fullName>
    </recommendedName>
</protein>
<comment type="caution">
    <text evidence="2">The sequence shown here is derived from an EMBL/GenBank/DDBJ whole genome shotgun (WGS) entry which is preliminary data.</text>
</comment>
<reference evidence="3 4" key="1">
    <citation type="submission" date="2020-08" db="EMBL/GenBank/DDBJ databases">
        <title>Genomic Encyclopedia of Type Strains, Phase IV (KMG-V): Genome sequencing to study the core and pangenomes of soil and plant-associated prokaryotes.</title>
        <authorList>
            <person name="Whitman W."/>
        </authorList>
    </citation>
    <scope>NUCLEOTIDE SEQUENCE [LARGE SCALE GENOMIC DNA]</scope>
    <source>
        <strain evidence="1 4">SEMIA 471</strain>
        <strain evidence="2 3">SEMIA 489</strain>
    </source>
</reference>
<sequence>MIDEAAVERVRLLYRAFEAAFDELHAAVLEKIGNPGQYFSPHHDYPIMSLMDSGFPTFHDHGFYNNNTPRNYVEALRPTSLLGALMHVRPEKEFPEGAKLVSLLKENEFGKRFFQLDLPFSGHDVDGMVATAVERYLHVYGTGRLNPDNRRKVLHRILMGVIRDDYPVTVMVPIALTHFATDRFRLSGNAYVARIPRGLQLARSRMDRRGSGAVAGVIGAATHAYVSTSWSMPASTIQGVRDGLDDPSQNVFEEIDVFFAALRAATGAITGYAQVCMVPRRWSVGYYADLPPVFGATYRRYPNSFDNYGWASSGQSLVTARELEDVKRLYNLILERREERVAIALKRLNSCMTRDDAVDAILDATIGLEVLLGDQENQALSYKLRLRAGALARLSGTRKPSDVVASVKKIYEVRSAIVHGLKTKRPKQRLLEPEAEPYVAERATAADMLRFVIDILLEHPVYLDPLKIDADLLIEPALPEGLGG</sequence>
<gene>
    <name evidence="1" type="ORF">GGE46_001002</name>
    <name evidence="2" type="ORF">GGE57_001002</name>
</gene>
<dbReference type="Proteomes" id="UP000557344">
    <property type="component" value="Unassembled WGS sequence"/>
</dbReference>
<dbReference type="Proteomes" id="UP000523431">
    <property type="component" value="Unassembled WGS sequence"/>
</dbReference>
<proteinExistence type="predicted"/>
<evidence type="ECO:0000313" key="2">
    <source>
        <dbReference type="EMBL" id="MBB4534293.1"/>
    </source>
</evidence>
<name>A0A7W6ZDW4_RHIET</name>
<evidence type="ECO:0000313" key="1">
    <source>
        <dbReference type="EMBL" id="MBB4478461.1"/>
    </source>
</evidence>
<evidence type="ECO:0000313" key="4">
    <source>
        <dbReference type="Proteomes" id="UP000557344"/>
    </source>
</evidence>
<dbReference type="EMBL" id="JACIHU010000001">
    <property type="protein sequence ID" value="MBB4478461.1"/>
    <property type="molecule type" value="Genomic_DNA"/>
</dbReference>